<dbReference type="Proteomes" id="UP000306229">
    <property type="component" value="Chromosome"/>
</dbReference>
<organism evidence="1 2">
    <name type="scientific">Aureibaculum algae</name>
    <dbReference type="NCBI Taxonomy" id="2584122"/>
    <lineage>
        <taxon>Bacteria</taxon>
        <taxon>Pseudomonadati</taxon>
        <taxon>Bacteroidota</taxon>
        <taxon>Flavobacteriia</taxon>
        <taxon>Flavobacteriales</taxon>
        <taxon>Flavobacteriaceae</taxon>
        <taxon>Aureibaculum</taxon>
    </lineage>
</organism>
<accession>A0A5B7TS11</accession>
<keyword evidence="2" id="KW-1185">Reference proteome</keyword>
<protein>
    <submittedName>
        <fullName evidence="1">Uncharacterized protein</fullName>
    </submittedName>
</protein>
<dbReference type="OrthoDB" id="760490at2"/>
<dbReference type="KEGG" id="fbe:FF125_05815"/>
<dbReference type="RefSeq" id="WP_138948887.1">
    <property type="nucleotide sequence ID" value="NZ_CP040749.1"/>
</dbReference>
<dbReference type="PROSITE" id="PS51257">
    <property type="entry name" value="PROKAR_LIPOPROTEIN"/>
    <property type="match status" value="1"/>
</dbReference>
<gene>
    <name evidence="1" type="ORF">FF125_05815</name>
</gene>
<dbReference type="AlphaFoldDB" id="A0A5B7TS11"/>
<dbReference type="EMBL" id="CP040749">
    <property type="protein sequence ID" value="QCX37973.1"/>
    <property type="molecule type" value="Genomic_DNA"/>
</dbReference>
<name>A0A5B7TS11_9FLAO</name>
<proteinExistence type="predicted"/>
<reference evidence="1 2" key="1">
    <citation type="submission" date="2019-05" db="EMBL/GenBank/DDBJ databases">
        <title>Algicella ahnfeltiae gen. nov., sp. nov., a novel marine bacterium of the family Flavobacteriaceae isolated from a red alga.</title>
        <authorList>
            <person name="Nedashkovskaya O.I."/>
            <person name="Kukhlevskiy A.D."/>
            <person name="Kim S.-G."/>
            <person name="Zhukova N.V."/>
            <person name="Mikhailov V.V."/>
        </authorList>
    </citation>
    <scope>NUCLEOTIDE SEQUENCE [LARGE SCALE GENOMIC DNA]</scope>
    <source>
        <strain evidence="1 2">10Alg115</strain>
    </source>
</reference>
<evidence type="ECO:0000313" key="2">
    <source>
        <dbReference type="Proteomes" id="UP000306229"/>
    </source>
</evidence>
<sequence>MLIKSTKTLLVILILLTSCKKNNSNEHIDEFNSDSNIYNSKEIGWTITIPNDWKVTTKKQSNKDTNKGKEIIENQIGSEINISGLKNLIGFQKNAFNRFQSTSQPFEIEYPGEWQENNVLLKKLMYNTFTEQEMKIDTSATTVVKIDGLDFQTYEFTIYAPDGKEIIKQQLYNRLINGFDFAVNINYNNEADKKEMVDAWVNSKFKK</sequence>
<evidence type="ECO:0000313" key="1">
    <source>
        <dbReference type="EMBL" id="QCX37973.1"/>
    </source>
</evidence>